<reference evidence="2 3" key="1">
    <citation type="submission" date="2016-12" db="EMBL/GenBank/DDBJ databases">
        <authorList>
            <person name="Song W.-J."/>
            <person name="Kurnit D.M."/>
        </authorList>
    </citation>
    <scope>NUCLEOTIDE SEQUENCE [LARGE SCALE GENOMIC DNA]</scope>
    <source>
        <strain evidence="2 3">CGMCC 1.10808</strain>
    </source>
</reference>
<feature type="compositionally biased region" description="Pro residues" evidence="1">
    <location>
        <begin position="1"/>
        <end position="18"/>
    </location>
</feature>
<gene>
    <name evidence="2" type="ORF">SAMN05216200_101196</name>
</gene>
<dbReference type="Proteomes" id="UP000184066">
    <property type="component" value="Unassembled WGS sequence"/>
</dbReference>
<evidence type="ECO:0008006" key="4">
    <source>
        <dbReference type="Google" id="ProtNLM"/>
    </source>
</evidence>
<sequence>MPSIPPPEAVRPPGPAAGPLPDAAEGAPALGIIVLDTRFPRIPGDVGARASWPFPVRLAVARGATPEAAVLRGARGAPPALLEAVIEAGRALTAAGCAGVATTCGFLSVFQDALAAALEVPVASSSLMQARLVAATLPPGRVPGILTVSARSLTAAHLRAADVPPGAPVGGLDPRSAFARTLLEDLPELDREAARAEMIRAARALVAAHPRVGALVLECANMCPYAADVAEATGLPTHSAHDFLTWFHAGLRPPRFRAP</sequence>
<evidence type="ECO:0000313" key="2">
    <source>
        <dbReference type="EMBL" id="SHN50271.1"/>
    </source>
</evidence>
<proteinExistence type="predicted"/>
<organism evidence="2 3">
    <name type="scientific">Oceanicella actignis</name>
    <dbReference type="NCBI Taxonomy" id="1189325"/>
    <lineage>
        <taxon>Bacteria</taxon>
        <taxon>Pseudomonadati</taxon>
        <taxon>Pseudomonadota</taxon>
        <taxon>Alphaproteobacteria</taxon>
        <taxon>Rhodobacterales</taxon>
        <taxon>Paracoccaceae</taxon>
        <taxon>Oceanicella</taxon>
    </lineage>
</organism>
<evidence type="ECO:0000256" key="1">
    <source>
        <dbReference type="SAM" id="MobiDB-lite"/>
    </source>
</evidence>
<dbReference type="Pfam" id="PF01177">
    <property type="entry name" value="Asp_Glu_race"/>
    <property type="match status" value="1"/>
</dbReference>
<dbReference type="STRING" id="1189325.SAMN04488119_102322"/>
<name>A0A1M7RVK8_9RHOB</name>
<protein>
    <recommendedName>
        <fullName evidence="4">Aspartate/glutamate racemase family protein</fullName>
    </recommendedName>
</protein>
<dbReference type="RefSeq" id="WP_083581064.1">
    <property type="nucleotide sequence ID" value="NZ_FOHL01000002.1"/>
</dbReference>
<feature type="region of interest" description="Disordered" evidence="1">
    <location>
        <begin position="1"/>
        <end position="21"/>
    </location>
</feature>
<dbReference type="GO" id="GO:0047661">
    <property type="term" value="F:amino-acid racemase activity"/>
    <property type="evidence" value="ECO:0007669"/>
    <property type="project" value="InterPro"/>
</dbReference>
<evidence type="ECO:0000313" key="3">
    <source>
        <dbReference type="Proteomes" id="UP000184066"/>
    </source>
</evidence>
<keyword evidence="3" id="KW-1185">Reference proteome</keyword>
<accession>A0A1M7RVK8</accession>
<dbReference type="AlphaFoldDB" id="A0A1M7RVK8"/>
<dbReference type="OrthoDB" id="5465390at2"/>
<dbReference type="NCBIfam" id="NF005679">
    <property type="entry name" value="PRK07475.1"/>
    <property type="match status" value="1"/>
</dbReference>
<dbReference type="EMBL" id="FRDL01000001">
    <property type="protein sequence ID" value="SHN50271.1"/>
    <property type="molecule type" value="Genomic_DNA"/>
</dbReference>
<dbReference type="InterPro" id="IPR015942">
    <property type="entry name" value="Asp/Glu/hydantoin_racemase"/>
</dbReference>